<evidence type="ECO:0000313" key="2">
    <source>
        <dbReference type="EMBL" id="XBH06451.1"/>
    </source>
</evidence>
<reference evidence="2" key="1">
    <citation type="submission" date="2024-05" db="EMBL/GenBank/DDBJ databases">
        <title>Planctomycetes of the genus Singulisphaera possess chitinolytic capabilities.</title>
        <authorList>
            <person name="Ivanova A."/>
        </authorList>
    </citation>
    <scope>NUCLEOTIDE SEQUENCE</scope>
    <source>
        <strain evidence="2">Ch08T</strain>
    </source>
</reference>
<dbReference type="AlphaFoldDB" id="A0AAU7CPC4"/>
<proteinExistence type="predicted"/>
<sequence length="118" mass="13355">MAKKKSKPADEGSPPLTDFPEEFLAKYFPGGFTVRDEANALVHQVFRAGPIEDLHAGKHTALLDDPSLSRITNAEMKRLMIAACEKLTVFLQLRQDNHKLYDLTLKTIGIQFLSDWER</sequence>
<dbReference type="RefSeq" id="WP_406699301.1">
    <property type="nucleotide sequence ID" value="NZ_CP155447.1"/>
</dbReference>
<protein>
    <submittedName>
        <fullName evidence="2">Uncharacterized protein</fullName>
    </submittedName>
</protein>
<name>A0AAU7CPC4_9BACT</name>
<accession>A0AAU7CPC4</accession>
<feature type="region of interest" description="Disordered" evidence="1">
    <location>
        <begin position="1"/>
        <end position="20"/>
    </location>
</feature>
<gene>
    <name evidence="2" type="ORF">V5E97_10560</name>
</gene>
<dbReference type="EMBL" id="CP155447">
    <property type="protein sequence ID" value="XBH06451.1"/>
    <property type="molecule type" value="Genomic_DNA"/>
</dbReference>
<organism evidence="2">
    <name type="scientific">Singulisphaera sp. Ch08</name>
    <dbReference type="NCBI Taxonomy" id="3120278"/>
    <lineage>
        <taxon>Bacteria</taxon>
        <taxon>Pseudomonadati</taxon>
        <taxon>Planctomycetota</taxon>
        <taxon>Planctomycetia</taxon>
        <taxon>Isosphaerales</taxon>
        <taxon>Isosphaeraceae</taxon>
        <taxon>Singulisphaera</taxon>
    </lineage>
</organism>
<evidence type="ECO:0000256" key="1">
    <source>
        <dbReference type="SAM" id="MobiDB-lite"/>
    </source>
</evidence>